<reference evidence="3 4" key="1">
    <citation type="submission" date="2008-03" db="EMBL/GenBank/DDBJ databases">
        <title>Sequencing of the draft genome and assembly of Burkholderia ambifaria MEX-5.</title>
        <authorList>
            <consortium name="US DOE Joint Genome Institute (JGI-PGF)"/>
            <person name="Copeland A."/>
            <person name="Lucas S."/>
            <person name="Lapidus A."/>
            <person name="Glavina del Rio T."/>
            <person name="Dalin E."/>
            <person name="Tice H."/>
            <person name="Bruce D."/>
            <person name="Goodwin L."/>
            <person name="Pitluck S."/>
            <person name="Larimer F."/>
            <person name="Land M.L."/>
            <person name="Hauser L."/>
            <person name="Tiedje J."/>
            <person name="Richardson P."/>
        </authorList>
    </citation>
    <scope>NUCLEOTIDE SEQUENCE [LARGE SCALE GENOMIC DNA]</scope>
    <source>
        <strain evidence="3 4">MEX-5</strain>
    </source>
</reference>
<dbReference type="GO" id="GO:0019062">
    <property type="term" value="P:virion attachment to host cell"/>
    <property type="evidence" value="ECO:0007669"/>
    <property type="project" value="InterPro"/>
</dbReference>
<dbReference type="InterPro" id="IPR009013">
    <property type="entry name" value="Attachment_protein_shaft_sf"/>
</dbReference>
<dbReference type="AlphaFoldDB" id="B1TDE4"/>
<comment type="caution">
    <text evidence="3">The sequence shown here is derived from an EMBL/GenBank/DDBJ whole genome shotgun (WGS) entry which is preliminary data.</text>
</comment>
<dbReference type="EMBL" id="ABLK01000288">
    <property type="protein sequence ID" value="EDT38414.1"/>
    <property type="molecule type" value="Genomic_DNA"/>
</dbReference>
<dbReference type="SUPFAM" id="SSF51225">
    <property type="entry name" value="Fibre shaft of virus attachment proteins"/>
    <property type="match status" value="1"/>
</dbReference>
<keyword evidence="2" id="KW-0945">Host-virus interaction</keyword>
<name>B1TDE4_9BURK</name>
<protein>
    <submittedName>
        <fullName evidence="3">Adenoviral fiber protein (Repeat/shaft region)</fullName>
    </submittedName>
</protein>
<gene>
    <name evidence="3" type="ORF">BamMEX5DRAFT_5810</name>
</gene>
<organism evidence="3 4">
    <name type="scientific">Burkholderia ambifaria MEX-5</name>
    <dbReference type="NCBI Taxonomy" id="396597"/>
    <lineage>
        <taxon>Bacteria</taxon>
        <taxon>Pseudomonadati</taxon>
        <taxon>Pseudomonadota</taxon>
        <taxon>Betaproteobacteria</taxon>
        <taxon>Burkholderiales</taxon>
        <taxon>Burkholderiaceae</taxon>
        <taxon>Burkholderia</taxon>
        <taxon>Burkholderia cepacia complex</taxon>
    </lineage>
</organism>
<dbReference type="PATRIC" id="fig|396597.7.peg.1742"/>
<comment type="subcellular location">
    <subcellularLocation>
        <location evidence="1">Virion</location>
    </subcellularLocation>
</comment>
<dbReference type="Proteomes" id="UP000004814">
    <property type="component" value="Unassembled WGS sequence"/>
</dbReference>
<evidence type="ECO:0000313" key="3">
    <source>
        <dbReference type="EMBL" id="EDT38414.1"/>
    </source>
</evidence>
<accession>B1TDE4</accession>
<evidence type="ECO:0000313" key="4">
    <source>
        <dbReference type="Proteomes" id="UP000004814"/>
    </source>
</evidence>
<evidence type="ECO:0000256" key="2">
    <source>
        <dbReference type="ARBA" id="ARBA00022581"/>
    </source>
</evidence>
<evidence type="ECO:0000256" key="1">
    <source>
        <dbReference type="ARBA" id="ARBA00004328"/>
    </source>
</evidence>
<sequence>MKQSGLMSLDRLRRAFITGAIPTEDDYAALIALADLGRQAVGLDEKMSPKALPDTGLTWTPGGALALKLADNRGVNVSGLIAGSDGLRVNPGPGIRVDGQGVAVNATGALRADGSGLQVALGAGLTLSGNAVAVHLDPNGGLTSESGLAVKLADKSGLKLTGNALGVHVDSAYLEIDGDKGLKLNNDCLNRVVTNIGGALKTALDMVGGYQVDRTGRPDSSSDAGIQKLKVAARLQKTFSDALDAARDVALGQTPSQTSPLKGWAGSMSMSLSNARSSGQGDMMIAMVNDAAERQKLIRGTFRKANDGVFLPVRLTAAIESASIDCGSCIVLLNDKSTRVARRLYVGGGGYFLDFHDVPEVEGENAFDSILSITLPGCLNGASVMFAFAPPPRPKPQTQA</sequence>
<proteinExistence type="predicted"/>